<sequence length="182" mass="19688">MIGASFFDELEKISAVLSLQHREKLPSKSFAIPQRAAKRIGVAEGIQGSSKGKYPIHDLSHARAALRVVAMHGTPEEKELVRAKVKAKYPEIGQKTAEVDPDAGGPFITKDRLKRLAIASGQTAAGAGLGWATGEAIKRWVDKSPKRQSAYGKVLPVLGGAATLAAYMHRHKTDNYIRHGKK</sequence>
<evidence type="ECO:0000313" key="1">
    <source>
        <dbReference type="EMBL" id="CAB4131613.1"/>
    </source>
</evidence>
<accession>A0A6J5LPH1</accession>
<reference evidence="2" key="1">
    <citation type="submission" date="2020-04" db="EMBL/GenBank/DDBJ databases">
        <authorList>
            <person name="Chiriac C."/>
            <person name="Salcher M."/>
            <person name="Ghai R."/>
            <person name="Kavagutti S V."/>
        </authorList>
    </citation>
    <scope>NUCLEOTIDE SEQUENCE</scope>
</reference>
<gene>
    <name evidence="1" type="ORF">UFOVP127_180</name>
    <name evidence="2" type="ORF">UFOVP276_43</name>
</gene>
<name>A0A6J5LPH1_9CAUD</name>
<dbReference type="EMBL" id="LR796249">
    <property type="protein sequence ID" value="CAB4131613.1"/>
    <property type="molecule type" value="Genomic_DNA"/>
</dbReference>
<dbReference type="EMBL" id="LR796294">
    <property type="protein sequence ID" value="CAB4135000.1"/>
    <property type="molecule type" value="Genomic_DNA"/>
</dbReference>
<evidence type="ECO:0000313" key="2">
    <source>
        <dbReference type="EMBL" id="CAB4135000.1"/>
    </source>
</evidence>
<proteinExistence type="predicted"/>
<protein>
    <submittedName>
        <fullName evidence="2">Uncharacterized protein</fullName>
    </submittedName>
</protein>
<organism evidence="2">
    <name type="scientific">uncultured Caudovirales phage</name>
    <dbReference type="NCBI Taxonomy" id="2100421"/>
    <lineage>
        <taxon>Viruses</taxon>
        <taxon>Duplodnaviria</taxon>
        <taxon>Heunggongvirae</taxon>
        <taxon>Uroviricota</taxon>
        <taxon>Caudoviricetes</taxon>
        <taxon>Peduoviridae</taxon>
        <taxon>Maltschvirus</taxon>
        <taxon>Maltschvirus maltsch</taxon>
    </lineage>
</organism>